<dbReference type="Proteomes" id="UP000700706">
    <property type="component" value="Unassembled WGS sequence"/>
</dbReference>
<evidence type="ECO:0000313" key="2">
    <source>
        <dbReference type="EMBL" id="MBW8724471.1"/>
    </source>
</evidence>
<feature type="transmembrane region" description="Helical" evidence="1">
    <location>
        <begin position="100"/>
        <end position="117"/>
    </location>
</feature>
<feature type="transmembrane region" description="Helical" evidence="1">
    <location>
        <begin position="20"/>
        <end position="41"/>
    </location>
</feature>
<organism evidence="2 3">
    <name type="scientific">Inquilinus limosus</name>
    <dbReference type="NCBI Taxonomy" id="171674"/>
    <lineage>
        <taxon>Bacteria</taxon>
        <taxon>Pseudomonadati</taxon>
        <taxon>Pseudomonadota</taxon>
        <taxon>Alphaproteobacteria</taxon>
        <taxon>Rhodospirillales</taxon>
        <taxon>Rhodospirillaceae</taxon>
        <taxon>Inquilinus</taxon>
    </lineage>
</organism>
<reference evidence="2" key="1">
    <citation type="submission" date="2020-06" db="EMBL/GenBank/DDBJ databases">
        <title>Stable isotope informed genome-resolved metagenomics uncovers potential trophic interactions in rhizosphere soil.</title>
        <authorList>
            <person name="Starr E.P."/>
            <person name="Shi S."/>
            <person name="Blazewicz S.J."/>
            <person name="Koch B.J."/>
            <person name="Probst A.J."/>
            <person name="Hungate B.A."/>
            <person name="Pett-Ridge J."/>
            <person name="Firestone M.K."/>
            <person name="Banfield J.F."/>
        </authorList>
    </citation>
    <scope>NUCLEOTIDE SEQUENCE</scope>
    <source>
        <strain evidence="2">YM_69_17</strain>
    </source>
</reference>
<keyword evidence="1" id="KW-0472">Membrane</keyword>
<sequence>MSQPEPGWGALFPGVNAIRSLALAGGTALHAVSVYIAITILPSVVEDIGGLDYYAWNTTLFVAASILGAALAAALAGMVANLGGLLDPGGIEGTASATRWLFGLVALAPLLCLPVALRVGRAGGIRAGAAQRC</sequence>
<comment type="caution">
    <text evidence="2">The sequence shown here is derived from an EMBL/GenBank/DDBJ whole genome shotgun (WGS) entry which is preliminary data.</text>
</comment>
<protein>
    <submittedName>
        <fullName evidence="2">Uncharacterized protein</fullName>
    </submittedName>
</protein>
<dbReference type="AlphaFoldDB" id="A0A952FLF0"/>
<feature type="transmembrane region" description="Helical" evidence="1">
    <location>
        <begin position="53"/>
        <end position="80"/>
    </location>
</feature>
<dbReference type="EMBL" id="JAEKLZ010000108">
    <property type="protein sequence ID" value="MBW8724471.1"/>
    <property type="molecule type" value="Genomic_DNA"/>
</dbReference>
<evidence type="ECO:0000256" key="1">
    <source>
        <dbReference type="SAM" id="Phobius"/>
    </source>
</evidence>
<accession>A0A952FLF0</accession>
<keyword evidence="1" id="KW-0812">Transmembrane</keyword>
<evidence type="ECO:0000313" key="3">
    <source>
        <dbReference type="Proteomes" id="UP000700706"/>
    </source>
</evidence>
<proteinExistence type="predicted"/>
<gene>
    <name evidence="2" type="ORF">JF625_04845</name>
</gene>
<name>A0A952FLF0_9PROT</name>
<keyword evidence="1" id="KW-1133">Transmembrane helix</keyword>